<dbReference type="OrthoDB" id="1638493at2759"/>
<name>A0A9P6VI71_9HELO</name>
<dbReference type="InterPro" id="IPR001810">
    <property type="entry name" value="F-box_dom"/>
</dbReference>
<dbReference type="Proteomes" id="UP000785200">
    <property type="component" value="Unassembled WGS sequence"/>
</dbReference>
<proteinExistence type="predicted"/>
<comment type="caution">
    <text evidence="2">The sequence shown here is derived from an EMBL/GenBank/DDBJ whole genome shotgun (WGS) entry which is preliminary data.</text>
</comment>
<gene>
    <name evidence="2" type="ORF">D0Z07_6020</name>
</gene>
<keyword evidence="3" id="KW-1185">Reference proteome</keyword>
<dbReference type="AlphaFoldDB" id="A0A9P6VI71"/>
<reference evidence="2" key="1">
    <citation type="submission" date="2019-07" db="EMBL/GenBank/DDBJ databases">
        <title>Hyphodiscus hymeniophilus genome sequencing and assembly.</title>
        <authorList>
            <person name="Kramer G."/>
            <person name="Nodwell J."/>
        </authorList>
    </citation>
    <scope>NUCLEOTIDE SEQUENCE</scope>
    <source>
        <strain evidence="2">ATCC 34498</strain>
    </source>
</reference>
<dbReference type="EMBL" id="VNKQ01000011">
    <property type="protein sequence ID" value="KAG0648160.1"/>
    <property type="molecule type" value="Genomic_DNA"/>
</dbReference>
<organism evidence="2 3">
    <name type="scientific">Hyphodiscus hymeniophilus</name>
    <dbReference type="NCBI Taxonomy" id="353542"/>
    <lineage>
        <taxon>Eukaryota</taxon>
        <taxon>Fungi</taxon>
        <taxon>Dikarya</taxon>
        <taxon>Ascomycota</taxon>
        <taxon>Pezizomycotina</taxon>
        <taxon>Leotiomycetes</taxon>
        <taxon>Helotiales</taxon>
        <taxon>Hyphodiscaceae</taxon>
        <taxon>Hyphodiscus</taxon>
    </lineage>
</organism>
<evidence type="ECO:0000313" key="3">
    <source>
        <dbReference type="Proteomes" id="UP000785200"/>
    </source>
</evidence>
<sequence length="361" mass="42211">MSITQLSTEILQKIYEYAKIQDLLHLAQSSKRNYRIYLGRRTHLLEQAMHNSYSPLPDLYKLVLSSEPDKSRKPLGTEIRRNLIVNRLIETKAMPNLTVELLTKMATYGKIADRWTELYPQIRWRHNSNNRRLLRPDEQERLRGAIYRYWTYNTLFHDSTYTQFDPDFPRSQEDLRLRILRTYTSIELIQLTEYVDKMRQLIQIDLYPSYSVIRECYSEPVPPKTLVALGWGTGSFHLHLVYDLLKYDPADLLHLFDETSSKKERMEYLMAQGISFADRPATLKDSILMVLFERKVLLEADRKLSDEDIQYGIIDTVDKSKAGGDRGNARYAHDASSDGSFVDGHQVSLSLWLDETGEEDD</sequence>
<evidence type="ECO:0000259" key="1">
    <source>
        <dbReference type="PROSITE" id="PS50181"/>
    </source>
</evidence>
<feature type="domain" description="F-box" evidence="1">
    <location>
        <begin position="1"/>
        <end position="48"/>
    </location>
</feature>
<evidence type="ECO:0000313" key="2">
    <source>
        <dbReference type="EMBL" id="KAG0648160.1"/>
    </source>
</evidence>
<protein>
    <recommendedName>
        <fullName evidence="1">F-box domain-containing protein</fullName>
    </recommendedName>
</protein>
<accession>A0A9P6VI71</accession>
<dbReference type="PROSITE" id="PS50181">
    <property type="entry name" value="FBOX"/>
    <property type="match status" value="1"/>
</dbReference>